<dbReference type="SUPFAM" id="SSF47384">
    <property type="entry name" value="Homodimeric domain of signal transducing histidine kinase"/>
    <property type="match status" value="1"/>
</dbReference>
<dbReference type="InterPro" id="IPR005467">
    <property type="entry name" value="His_kinase_dom"/>
</dbReference>
<dbReference type="InterPro" id="IPR036641">
    <property type="entry name" value="HPT_dom_sf"/>
</dbReference>
<dbReference type="EMBL" id="WBUI01000009">
    <property type="protein sequence ID" value="KAB2932448.1"/>
    <property type="molecule type" value="Genomic_DNA"/>
</dbReference>
<dbReference type="Gene3D" id="3.30.565.10">
    <property type="entry name" value="Histidine kinase-like ATPase, C-terminal domain"/>
    <property type="match status" value="1"/>
</dbReference>
<dbReference type="GO" id="GO:0005737">
    <property type="term" value="C:cytoplasm"/>
    <property type="evidence" value="ECO:0007669"/>
    <property type="project" value="InterPro"/>
</dbReference>
<reference evidence="17 18" key="1">
    <citation type="submission" date="2019-10" db="EMBL/GenBank/DDBJ databases">
        <title>Extracellular Electron Transfer in a Candidatus Methanoperedens spp. Enrichment Culture.</title>
        <authorList>
            <person name="Berger S."/>
            <person name="Rangel Shaw D."/>
            <person name="Berben T."/>
            <person name="In 'T Zandt M."/>
            <person name="Frank J."/>
            <person name="Reimann J."/>
            <person name="Jetten M.S.M."/>
            <person name="Welte C.U."/>
        </authorList>
    </citation>
    <scope>NUCLEOTIDE SEQUENCE [LARGE SCALE GENOMIC DNA]</scope>
    <source>
        <strain evidence="17">SB12</strain>
    </source>
</reference>
<keyword evidence="4" id="KW-0145">Chemotaxis</keyword>
<evidence type="ECO:0000256" key="11">
    <source>
        <dbReference type="ARBA" id="ARBA00035100"/>
    </source>
</evidence>
<dbReference type="Pfam" id="PF02518">
    <property type="entry name" value="HATPase_c"/>
    <property type="match status" value="1"/>
</dbReference>
<dbReference type="Pfam" id="PF02895">
    <property type="entry name" value="H-kinase_dim"/>
    <property type="match status" value="1"/>
</dbReference>
<keyword evidence="7" id="KW-0547">Nucleotide-binding</keyword>
<dbReference type="SUPFAM" id="SSF50341">
    <property type="entry name" value="CheW-like"/>
    <property type="match status" value="1"/>
</dbReference>
<evidence type="ECO:0000256" key="3">
    <source>
        <dbReference type="ARBA" id="ARBA00021495"/>
    </source>
</evidence>
<dbReference type="Gene3D" id="1.10.287.560">
    <property type="entry name" value="Histidine kinase CheA-like, homodimeric domain"/>
    <property type="match status" value="1"/>
</dbReference>
<dbReference type="InterPro" id="IPR004358">
    <property type="entry name" value="Sig_transdc_His_kin-like_C"/>
</dbReference>
<dbReference type="PROSITE" id="PS50109">
    <property type="entry name" value="HIS_KIN"/>
    <property type="match status" value="1"/>
</dbReference>
<dbReference type="InterPro" id="IPR036061">
    <property type="entry name" value="CheW-like_dom_sf"/>
</dbReference>
<dbReference type="InterPro" id="IPR008207">
    <property type="entry name" value="Sig_transdc_His_kin_Hpt_dom"/>
</dbReference>
<dbReference type="InterPro" id="IPR003594">
    <property type="entry name" value="HATPase_dom"/>
</dbReference>
<dbReference type="SMART" id="SM00387">
    <property type="entry name" value="HATPase_c"/>
    <property type="match status" value="1"/>
</dbReference>
<feature type="domain" description="CheW-like" evidence="15">
    <location>
        <begin position="395"/>
        <end position="526"/>
    </location>
</feature>
<dbReference type="Gene3D" id="1.20.120.160">
    <property type="entry name" value="HPT domain"/>
    <property type="match status" value="1"/>
</dbReference>
<dbReference type="PRINTS" id="PR00344">
    <property type="entry name" value="BCTRLSENSOR"/>
</dbReference>
<dbReference type="InterPro" id="IPR036097">
    <property type="entry name" value="HisK_dim/P_sf"/>
</dbReference>
<dbReference type="PANTHER" id="PTHR43395:SF10">
    <property type="entry name" value="CHEMOTAXIS PROTEIN CHEA"/>
    <property type="match status" value="1"/>
</dbReference>
<keyword evidence="8" id="KW-0418">Kinase</keyword>
<dbReference type="PROSITE" id="PS50894">
    <property type="entry name" value="HPT"/>
    <property type="match status" value="1"/>
</dbReference>
<dbReference type="AlphaFoldDB" id="A0A833H1E9"/>
<proteinExistence type="predicted"/>
<dbReference type="InterPro" id="IPR002545">
    <property type="entry name" value="CheW-lke_dom"/>
</dbReference>
<evidence type="ECO:0000256" key="2">
    <source>
        <dbReference type="ARBA" id="ARBA00012438"/>
    </source>
</evidence>
<keyword evidence="9" id="KW-0067">ATP-binding</keyword>
<organism evidence="17 18">
    <name type="scientific">Leptonema illini</name>
    <dbReference type="NCBI Taxonomy" id="183"/>
    <lineage>
        <taxon>Bacteria</taxon>
        <taxon>Pseudomonadati</taxon>
        <taxon>Spirochaetota</taxon>
        <taxon>Spirochaetia</taxon>
        <taxon>Leptospirales</taxon>
        <taxon>Leptospiraceae</taxon>
        <taxon>Leptonema</taxon>
    </lineage>
</organism>
<evidence type="ECO:0000256" key="1">
    <source>
        <dbReference type="ARBA" id="ARBA00000085"/>
    </source>
</evidence>
<keyword evidence="5 12" id="KW-0597">Phosphoprotein</keyword>
<evidence type="ECO:0000313" key="18">
    <source>
        <dbReference type="Proteomes" id="UP000460298"/>
    </source>
</evidence>
<feature type="modified residue" description="Phosphohistidine" evidence="12">
    <location>
        <position position="46"/>
    </location>
</feature>
<name>A0A833H1E9_9LEPT</name>
<protein>
    <recommendedName>
        <fullName evidence="3">Chemotaxis protein CheA</fullName>
        <ecNumber evidence="2">2.7.13.3</ecNumber>
    </recommendedName>
</protein>
<evidence type="ECO:0000259" key="14">
    <source>
        <dbReference type="PROSITE" id="PS50109"/>
    </source>
</evidence>
<evidence type="ECO:0000259" key="16">
    <source>
        <dbReference type="PROSITE" id="PS50894"/>
    </source>
</evidence>
<dbReference type="InterPro" id="IPR051315">
    <property type="entry name" value="Bact_Chemotaxis_CheA"/>
</dbReference>
<dbReference type="Pfam" id="PF01627">
    <property type="entry name" value="Hpt"/>
    <property type="match status" value="1"/>
</dbReference>
<dbReference type="Gene3D" id="2.30.30.40">
    <property type="entry name" value="SH3 Domains"/>
    <property type="match status" value="1"/>
</dbReference>
<comment type="caution">
    <text evidence="17">The sequence shown here is derived from an EMBL/GenBank/DDBJ whole genome shotgun (WGS) entry which is preliminary data.</text>
</comment>
<evidence type="ECO:0000256" key="10">
    <source>
        <dbReference type="ARBA" id="ARBA00023012"/>
    </source>
</evidence>
<evidence type="ECO:0000256" key="5">
    <source>
        <dbReference type="ARBA" id="ARBA00022553"/>
    </source>
</evidence>
<feature type="domain" description="Histidine kinase" evidence="14">
    <location>
        <begin position="202"/>
        <end position="393"/>
    </location>
</feature>
<comment type="function">
    <text evidence="11">Involved in the transmission of sensory signals from the chemoreceptors to the flagellar motors. CheA is autophosphorylated; it can transfer its phosphate group to either CheB or CheY.</text>
</comment>
<accession>A0A833H1E9</accession>
<evidence type="ECO:0000256" key="6">
    <source>
        <dbReference type="ARBA" id="ARBA00022679"/>
    </source>
</evidence>
<dbReference type="Pfam" id="PF01584">
    <property type="entry name" value="CheW"/>
    <property type="match status" value="1"/>
</dbReference>
<gene>
    <name evidence="17" type="ORF">F9K24_11005</name>
</gene>
<dbReference type="SUPFAM" id="SSF47226">
    <property type="entry name" value="Histidine-containing phosphotransfer domain, HPT domain"/>
    <property type="match status" value="1"/>
</dbReference>
<dbReference type="SMART" id="SM01231">
    <property type="entry name" value="H-kinase_dim"/>
    <property type="match status" value="1"/>
</dbReference>
<feature type="domain" description="HPt" evidence="16">
    <location>
        <begin position="2"/>
        <end position="99"/>
    </location>
</feature>
<feature type="region of interest" description="Disordered" evidence="13">
    <location>
        <begin position="129"/>
        <end position="157"/>
    </location>
</feature>
<keyword evidence="10" id="KW-0902">Two-component regulatory system</keyword>
<dbReference type="GO" id="GO:0006935">
    <property type="term" value="P:chemotaxis"/>
    <property type="evidence" value="ECO:0007669"/>
    <property type="project" value="UniProtKB-KW"/>
</dbReference>
<dbReference type="InterPro" id="IPR037006">
    <property type="entry name" value="CheA-like_homodim_sf"/>
</dbReference>
<dbReference type="PANTHER" id="PTHR43395">
    <property type="entry name" value="SENSOR HISTIDINE KINASE CHEA"/>
    <property type="match status" value="1"/>
</dbReference>
<evidence type="ECO:0000256" key="9">
    <source>
        <dbReference type="ARBA" id="ARBA00022840"/>
    </source>
</evidence>
<dbReference type="GO" id="GO:0005524">
    <property type="term" value="F:ATP binding"/>
    <property type="evidence" value="ECO:0007669"/>
    <property type="project" value="UniProtKB-KW"/>
</dbReference>
<evidence type="ECO:0000259" key="15">
    <source>
        <dbReference type="PROSITE" id="PS50851"/>
    </source>
</evidence>
<evidence type="ECO:0000256" key="4">
    <source>
        <dbReference type="ARBA" id="ARBA00022500"/>
    </source>
</evidence>
<dbReference type="GO" id="GO:0000155">
    <property type="term" value="F:phosphorelay sensor kinase activity"/>
    <property type="evidence" value="ECO:0007669"/>
    <property type="project" value="InterPro"/>
</dbReference>
<evidence type="ECO:0000256" key="8">
    <source>
        <dbReference type="ARBA" id="ARBA00022777"/>
    </source>
</evidence>
<evidence type="ECO:0000313" key="17">
    <source>
        <dbReference type="EMBL" id="KAB2932448.1"/>
    </source>
</evidence>
<evidence type="ECO:0000256" key="13">
    <source>
        <dbReference type="SAM" id="MobiDB-lite"/>
    </source>
</evidence>
<keyword evidence="6" id="KW-0808">Transferase</keyword>
<sequence length="548" mass="60525">MQDPRLQPGFNDFRLRIDSISSDIESLLLIAKPTNDTVNEIFRGIHGIRGTAAFHGFNAIADLTAPLESYLDSARLYVTTLSDELRRAIILYDGILKDWMELYDTGRYEEQSLTERSRALHREIDSLTPIFHENEPESTDSQGPSADLKSSEPRSGKRSIRVDAEKLDIVIDGVAEAVAIAAAIQQISHTVKNEYLEELAYRMGRLLNDVRTASQKLRMVPIESLFSRFSRTVYELSLNKERPANLIIKGGDTQIDRNLLDPLYSAIEPLIINAFDHGIESASERTAAAKPRSGRITLSAKQQAGSVTIEVEDDGRGVDLDEVKNAVQRSGFSANDETLSNEELLQTIVDLEFNRDRGMSAASRFIRSLSGEISVSSVRGQGTTVRLTIPLSASSIDGFLMRIGRTLYAIPLDMVDECMEFREGDKTVGEQNFVRVRDEIIPFIKMDEFFEEASDRVARKNLMIVHSGNIKAALVVDELLGRMHSIIKPAGDLFEGKNGITGFAVLGDGSTALIIDTALLLNAVRDLSAENSSALVNSALEIVSKTES</sequence>
<dbReference type="InterPro" id="IPR004105">
    <property type="entry name" value="CheA-like_dim"/>
</dbReference>
<evidence type="ECO:0000256" key="12">
    <source>
        <dbReference type="PROSITE-ProRule" id="PRU00110"/>
    </source>
</evidence>
<dbReference type="PROSITE" id="PS50851">
    <property type="entry name" value="CHEW"/>
    <property type="match status" value="1"/>
</dbReference>
<dbReference type="InterPro" id="IPR036890">
    <property type="entry name" value="HATPase_C_sf"/>
</dbReference>
<dbReference type="SUPFAM" id="SSF55874">
    <property type="entry name" value="ATPase domain of HSP90 chaperone/DNA topoisomerase II/histidine kinase"/>
    <property type="match status" value="1"/>
</dbReference>
<dbReference type="SMART" id="SM00260">
    <property type="entry name" value="CheW"/>
    <property type="match status" value="1"/>
</dbReference>
<evidence type="ECO:0000256" key="7">
    <source>
        <dbReference type="ARBA" id="ARBA00022741"/>
    </source>
</evidence>
<dbReference type="EC" id="2.7.13.3" evidence="2"/>
<dbReference type="Proteomes" id="UP000460298">
    <property type="component" value="Unassembled WGS sequence"/>
</dbReference>
<comment type="catalytic activity">
    <reaction evidence="1">
        <text>ATP + protein L-histidine = ADP + protein N-phospho-L-histidine.</text>
        <dbReference type="EC" id="2.7.13.3"/>
    </reaction>
</comment>